<evidence type="ECO:0000256" key="1">
    <source>
        <dbReference type="SAM" id="MobiDB-lite"/>
    </source>
</evidence>
<dbReference type="EMBL" id="BLLF01000896">
    <property type="protein sequence ID" value="GFH15762.1"/>
    <property type="molecule type" value="Genomic_DNA"/>
</dbReference>
<gene>
    <name evidence="2" type="ORF">HaLaN_12053</name>
</gene>
<dbReference type="AlphaFoldDB" id="A0A699ZJ79"/>
<name>A0A699ZJ79_HAELA</name>
<proteinExistence type="predicted"/>
<comment type="caution">
    <text evidence="2">The sequence shown here is derived from an EMBL/GenBank/DDBJ whole genome shotgun (WGS) entry which is preliminary data.</text>
</comment>
<sequence length="165" mass="16912">MMEGEKGCAAAGAQEGSEQEVSGPAFTCRYTAALRHVETQCVPNPVLVDHLAPHLCGPKGLQLAQKELQQLVAAQSASSHPAAGRPAAASHTAAHPGGTGMMSAKRVRFLHGCCSGGQPRLRHGHPALAPHLTALLCGLGPRQLPQTTLGAPRPSLSSVAPTACQ</sequence>
<feature type="non-terminal residue" evidence="2">
    <location>
        <position position="1"/>
    </location>
</feature>
<protein>
    <submittedName>
        <fullName evidence="2">Uncharacterized protein</fullName>
    </submittedName>
</protein>
<reference evidence="2 3" key="1">
    <citation type="submission" date="2020-02" db="EMBL/GenBank/DDBJ databases">
        <title>Draft genome sequence of Haematococcus lacustris strain NIES-144.</title>
        <authorList>
            <person name="Morimoto D."/>
            <person name="Nakagawa S."/>
            <person name="Yoshida T."/>
            <person name="Sawayama S."/>
        </authorList>
    </citation>
    <scope>NUCLEOTIDE SEQUENCE [LARGE SCALE GENOMIC DNA]</scope>
    <source>
        <strain evidence="2 3">NIES-144</strain>
    </source>
</reference>
<evidence type="ECO:0000313" key="3">
    <source>
        <dbReference type="Proteomes" id="UP000485058"/>
    </source>
</evidence>
<accession>A0A699ZJ79</accession>
<keyword evidence="3" id="KW-1185">Reference proteome</keyword>
<organism evidence="2 3">
    <name type="scientific">Haematococcus lacustris</name>
    <name type="common">Green alga</name>
    <name type="synonym">Haematococcus pluvialis</name>
    <dbReference type="NCBI Taxonomy" id="44745"/>
    <lineage>
        <taxon>Eukaryota</taxon>
        <taxon>Viridiplantae</taxon>
        <taxon>Chlorophyta</taxon>
        <taxon>core chlorophytes</taxon>
        <taxon>Chlorophyceae</taxon>
        <taxon>CS clade</taxon>
        <taxon>Chlamydomonadales</taxon>
        <taxon>Haematococcaceae</taxon>
        <taxon>Haematococcus</taxon>
    </lineage>
</organism>
<evidence type="ECO:0000313" key="2">
    <source>
        <dbReference type="EMBL" id="GFH15762.1"/>
    </source>
</evidence>
<feature type="non-terminal residue" evidence="2">
    <location>
        <position position="165"/>
    </location>
</feature>
<feature type="region of interest" description="Disordered" evidence="1">
    <location>
        <begin position="74"/>
        <end position="100"/>
    </location>
</feature>
<dbReference type="Proteomes" id="UP000485058">
    <property type="component" value="Unassembled WGS sequence"/>
</dbReference>